<feature type="non-terminal residue" evidence="1">
    <location>
        <position position="1"/>
    </location>
</feature>
<sequence>HLSSIPFASIALGACRMVQQKMKVEQILSRTFGVMRIAGGNEYFAPIFEKGTKIPVAKRIEIYPSHNIGHYRYLECAECRHGRPISPRMWSEIFFPYDPEWNLSTLPTKDNIQEKQYQNNKVIEEFSCDENGIITVNLSREPDSLSVRHEIWK</sequence>
<dbReference type="EMBL" id="BARU01009221">
    <property type="protein sequence ID" value="GAH34134.1"/>
    <property type="molecule type" value="Genomic_DNA"/>
</dbReference>
<protein>
    <submittedName>
        <fullName evidence="1">Uncharacterized protein</fullName>
    </submittedName>
</protein>
<reference evidence="1" key="1">
    <citation type="journal article" date="2014" name="Front. Microbiol.">
        <title>High frequency of phylogenetically diverse reductive dehalogenase-homologous genes in deep subseafloor sedimentary metagenomes.</title>
        <authorList>
            <person name="Kawai M."/>
            <person name="Futagami T."/>
            <person name="Toyoda A."/>
            <person name="Takaki Y."/>
            <person name="Nishi S."/>
            <person name="Hori S."/>
            <person name="Arai W."/>
            <person name="Tsubouchi T."/>
            <person name="Morono Y."/>
            <person name="Uchiyama I."/>
            <person name="Ito T."/>
            <person name="Fujiyama A."/>
            <person name="Inagaki F."/>
            <person name="Takami H."/>
        </authorList>
    </citation>
    <scope>NUCLEOTIDE SEQUENCE</scope>
    <source>
        <strain evidence="1">Expedition CK06-06</strain>
    </source>
</reference>
<accession>X1FXS6</accession>
<name>X1FXS6_9ZZZZ</name>
<evidence type="ECO:0000313" key="1">
    <source>
        <dbReference type="EMBL" id="GAH34134.1"/>
    </source>
</evidence>
<dbReference type="AlphaFoldDB" id="X1FXS6"/>
<organism evidence="1">
    <name type="scientific">marine sediment metagenome</name>
    <dbReference type="NCBI Taxonomy" id="412755"/>
    <lineage>
        <taxon>unclassified sequences</taxon>
        <taxon>metagenomes</taxon>
        <taxon>ecological metagenomes</taxon>
    </lineage>
</organism>
<comment type="caution">
    <text evidence="1">The sequence shown here is derived from an EMBL/GenBank/DDBJ whole genome shotgun (WGS) entry which is preliminary data.</text>
</comment>
<gene>
    <name evidence="1" type="ORF">S03H2_17837</name>
</gene>
<proteinExistence type="predicted"/>